<keyword evidence="4 9" id="KW-0663">Pyridoxal phosphate</keyword>
<evidence type="ECO:0000313" key="12">
    <source>
        <dbReference type="Proteomes" id="UP000463857"/>
    </source>
</evidence>
<dbReference type="EC" id="4.4.1.2" evidence="5"/>
<dbReference type="Gene3D" id="3.90.1150.10">
    <property type="entry name" value="Aspartate Aminotransferase, domain 1"/>
    <property type="match status" value="1"/>
</dbReference>
<dbReference type="OrthoDB" id="9780685at2"/>
<organism evidence="11 12">
    <name type="scientific">Epidermidibacterium keratini</name>
    <dbReference type="NCBI Taxonomy" id="1891644"/>
    <lineage>
        <taxon>Bacteria</taxon>
        <taxon>Bacillati</taxon>
        <taxon>Actinomycetota</taxon>
        <taxon>Actinomycetes</taxon>
        <taxon>Sporichthyales</taxon>
        <taxon>Sporichthyaceae</taxon>
        <taxon>Epidermidibacterium</taxon>
    </lineage>
</organism>
<sequence length="455" mass="48185">MSNLGPVVRRGFATEQIHGAELATPTSGVPTPHGSRIPPIHLTAGFVFDDVDQAQARFRGEDDGYVYTRMGNPTNADVEARIAGLEGGKSALLLATGQAATSVATLGIVGAGDHIVASGHLYEGTRGFFQDNLGRLGVSVDFVDDPTDLTAWAAAIRPETRLLFAESISNPTAIVLDIAAIARIAERNAIPLVVDNTLATPYLLRPLEHGAHIVVHSASKFLSGHGQALGGVVVDGGSFDWSRGDRFRHLTEPDRALGGASFVERFGSGAFTAYTRGVVAGRFGPSPSPFNAFLVRQGIETLSLRMERHCANALAIATWLQKQPEVSLVRYPGLDGQSPVRVRRYLPRGAGSVFSFELRGGAPAAADFIHSLTLFSHMSHLGDVRSLVLHPESTSHVARSEAERHAVGITPGLVRLSVGIEDVSDLIADLDRGLDALHTSAATTSLRSAPAVQIA</sequence>
<evidence type="ECO:0000256" key="10">
    <source>
        <dbReference type="RuleBase" id="RU362118"/>
    </source>
</evidence>
<dbReference type="Pfam" id="PF01053">
    <property type="entry name" value="Cys_Met_Meta_PP"/>
    <property type="match status" value="1"/>
</dbReference>
<gene>
    <name evidence="11" type="ORF">EK0264_10115</name>
</gene>
<dbReference type="GO" id="GO:0006535">
    <property type="term" value="P:cysteine biosynthetic process from serine"/>
    <property type="evidence" value="ECO:0007669"/>
    <property type="project" value="TreeGrafter"/>
</dbReference>
<dbReference type="GO" id="GO:0005737">
    <property type="term" value="C:cytoplasm"/>
    <property type="evidence" value="ECO:0007669"/>
    <property type="project" value="TreeGrafter"/>
</dbReference>
<dbReference type="GO" id="GO:0071269">
    <property type="term" value="P:L-homocysteine biosynthetic process"/>
    <property type="evidence" value="ECO:0007669"/>
    <property type="project" value="TreeGrafter"/>
</dbReference>
<evidence type="ECO:0000256" key="3">
    <source>
        <dbReference type="ARBA" id="ARBA00022679"/>
    </source>
</evidence>
<dbReference type="GO" id="GO:0019346">
    <property type="term" value="P:transsulfuration"/>
    <property type="evidence" value="ECO:0007669"/>
    <property type="project" value="InterPro"/>
</dbReference>
<proteinExistence type="inferred from homology"/>
<evidence type="ECO:0000313" key="11">
    <source>
        <dbReference type="EMBL" id="QHC00609.1"/>
    </source>
</evidence>
<evidence type="ECO:0000256" key="6">
    <source>
        <dbReference type="ARBA" id="ARBA00047199"/>
    </source>
</evidence>
<evidence type="ECO:0000256" key="7">
    <source>
        <dbReference type="ARBA" id="ARBA00048780"/>
    </source>
</evidence>
<keyword evidence="3 11" id="KW-0808">Transferase</keyword>
<dbReference type="InterPro" id="IPR000277">
    <property type="entry name" value="Cys/Met-Metab_PyrdxlP-dep_enz"/>
</dbReference>
<evidence type="ECO:0000256" key="2">
    <source>
        <dbReference type="ARBA" id="ARBA00009077"/>
    </source>
</evidence>
<dbReference type="Gene3D" id="3.40.640.10">
    <property type="entry name" value="Type I PLP-dependent aspartate aminotransferase-like (Major domain)"/>
    <property type="match status" value="1"/>
</dbReference>
<evidence type="ECO:0000256" key="9">
    <source>
        <dbReference type="PIRSR" id="PIRSR001434-2"/>
    </source>
</evidence>
<dbReference type="PANTHER" id="PTHR43797:SF2">
    <property type="entry name" value="HOMOCYSTEINE_CYSTEINE SYNTHASE"/>
    <property type="match status" value="1"/>
</dbReference>
<dbReference type="PIRSF" id="PIRSF001434">
    <property type="entry name" value="CGS"/>
    <property type="match status" value="1"/>
</dbReference>
<dbReference type="InterPro" id="IPR015424">
    <property type="entry name" value="PyrdxlP-dep_Trfase"/>
</dbReference>
<name>A0A7L4YP76_9ACTN</name>
<dbReference type="EMBL" id="CP047156">
    <property type="protein sequence ID" value="QHC00609.1"/>
    <property type="molecule type" value="Genomic_DNA"/>
</dbReference>
<accession>A0A7L4YP76</accession>
<dbReference type="InParanoid" id="A0A7L4YP76"/>
<dbReference type="SUPFAM" id="SSF53383">
    <property type="entry name" value="PLP-dependent transferases"/>
    <property type="match status" value="1"/>
</dbReference>
<comment type="catalytic activity">
    <reaction evidence="7">
        <text>L-homocysteine + H2O = 2-oxobutanoate + hydrogen sulfide + NH4(+) + H(+)</text>
        <dbReference type="Rhea" id="RHEA:14501"/>
        <dbReference type="ChEBI" id="CHEBI:15377"/>
        <dbReference type="ChEBI" id="CHEBI:15378"/>
        <dbReference type="ChEBI" id="CHEBI:16763"/>
        <dbReference type="ChEBI" id="CHEBI:28938"/>
        <dbReference type="ChEBI" id="CHEBI:29919"/>
        <dbReference type="ChEBI" id="CHEBI:58199"/>
        <dbReference type="EC" id="4.4.1.2"/>
    </reaction>
    <physiologicalReaction direction="left-to-right" evidence="7">
        <dbReference type="Rhea" id="RHEA:14502"/>
    </physiologicalReaction>
</comment>
<dbReference type="KEGG" id="eke:EK0264_10115"/>
<dbReference type="GO" id="GO:0030170">
    <property type="term" value="F:pyridoxal phosphate binding"/>
    <property type="evidence" value="ECO:0007669"/>
    <property type="project" value="InterPro"/>
</dbReference>
<dbReference type="PANTHER" id="PTHR43797">
    <property type="entry name" value="HOMOCYSTEINE/CYSTEINE SYNTHASE"/>
    <property type="match status" value="1"/>
</dbReference>
<dbReference type="InterPro" id="IPR015421">
    <property type="entry name" value="PyrdxlP-dep_Trfase_major"/>
</dbReference>
<keyword evidence="12" id="KW-1185">Reference proteome</keyword>
<comment type="catalytic activity">
    <reaction evidence="8">
        <text>L-methionine + H2O = methanethiol + 2-oxobutanoate + NH4(+)</text>
        <dbReference type="Rhea" id="RHEA:23800"/>
        <dbReference type="ChEBI" id="CHEBI:15377"/>
        <dbReference type="ChEBI" id="CHEBI:16007"/>
        <dbReference type="ChEBI" id="CHEBI:16763"/>
        <dbReference type="ChEBI" id="CHEBI:28938"/>
        <dbReference type="ChEBI" id="CHEBI:57844"/>
        <dbReference type="EC" id="4.4.1.11"/>
    </reaction>
    <physiologicalReaction direction="left-to-right" evidence="8">
        <dbReference type="Rhea" id="RHEA:23801"/>
    </physiologicalReaction>
</comment>
<dbReference type="GO" id="GO:0018826">
    <property type="term" value="F:methionine gamma-lyase activity"/>
    <property type="evidence" value="ECO:0007669"/>
    <property type="project" value="UniProtKB-EC"/>
</dbReference>
<dbReference type="AlphaFoldDB" id="A0A7L4YP76"/>
<dbReference type="GO" id="GO:0008483">
    <property type="term" value="F:transaminase activity"/>
    <property type="evidence" value="ECO:0007669"/>
    <property type="project" value="UniProtKB-KW"/>
</dbReference>
<dbReference type="FunFam" id="3.40.640.10:FF:000046">
    <property type="entry name" value="Cystathionine gamma-lyase"/>
    <property type="match status" value="1"/>
</dbReference>
<dbReference type="CDD" id="cd00614">
    <property type="entry name" value="CGS_like"/>
    <property type="match status" value="1"/>
</dbReference>
<keyword evidence="11" id="KW-0032">Aminotransferase</keyword>
<comment type="cofactor">
    <cofactor evidence="1 10">
        <name>pyridoxal 5'-phosphate</name>
        <dbReference type="ChEBI" id="CHEBI:597326"/>
    </cofactor>
</comment>
<evidence type="ECO:0000256" key="4">
    <source>
        <dbReference type="ARBA" id="ARBA00022898"/>
    </source>
</evidence>
<dbReference type="GO" id="GO:0004124">
    <property type="term" value="F:cysteine synthase activity"/>
    <property type="evidence" value="ECO:0007669"/>
    <property type="project" value="TreeGrafter"/>
</dbReference>
<protein>
    <recommendedName>
        <fullName evidence="5">homocysteine desulfhydrase</fullName>
        <ecNumber evidence="5">4.4.1.2</ecNumber>
    </recommendedName>
    <alternativeName>
        <fullName evidence="6">Homocysteine desulfhydrase</fullName>
    </alternativeName>
</protein>
<dbReference type="GO" id="GO:0047982">
    <property type="term" value="F:homocysteine desulfhydrase activity"/>
    <property type="evidence" value="ECO:0007669"/>
    <property type="project" value="UniProtKB-EC"/>
</dbReference>
<dbReference type="GO" id="GO:0003961">
    <property type="term" value="F:O-acetylhomoserine aminocarboxypropyltransferase activity"/>
    <property type="evidence" value="ECO:0007669"/>
    <property type="project" value="TreeGrafter"/>
</dbReference>
<comment type="similarity">
    <text evidence="2 10">Belongs to the trans-sulfuration enzymes family.</text>
</comment>
<feature type="modified residue" description="N6-(pyridoxal phosphate)lysine" evidence="9">
    <location>
        <position position="220"/>
    </location>
</feature>
<dbReference type="InterPro" id="IPR006235">
    <property type="entry name" value="OAc-hSer/O-AcSer_sulfhydrylase"/>
</dbReference>
<evidence type="ECO:0000256" key="1">
    <source>
        <dbReference type="ARBA" id="ARBA00001933"/>
    </source>
</evidence>
<evidence type="ECO:0000256" key="8">
    <source>
        <dbReference type="ARBA" id="ARBA00052699"/>
    </source>
</evidence>
<reference evidence="11 12" key="1">
    <citation type="journal article" date="2018" name="Int. J. Syst. Evol. Microbiol.">
        <title>Epidermidibacterium keratini gen. nov., sp. nov., a member of the family Sporichthyaceae, isolated from keratin epidermis.</title>
        <authorList>
            <person name="Lee D.G."/>
            <person name="Trujillo M.E."/>
            <person name="Kang S."/>
            <person name="Nam J.J."/>
            <person name="Kim Y.J."/>
        </authorList>
    </citation>
    <scope>NUCLEOTIDE SEQUENCE [LARGE SCALE GENOMIC DNA]</scope>
    <source>
        <strain evidence="11 12">EPI-7</strain>
    </source>
</reference>
<dbReference type="InterPro" id="IPR015422">
    <property type="entry name" value="PyrdxlP-dep_Trfase_small"/>
</dbReference>
<dbReference type="Proteomes" id="UP000463857">
    <property type="component" value="Chromosome"/>
</dbReference>
<dbReference type="RefSeq" id="WP_159545264.1">
    <property type="nucleotide sequence ID" value="NZ_CP047156.1"/>
</dbReference>
<evidence type="ECO:0000256" key="5">
    <source>
        <dbReference type="ARBA" id="ARBA00047175"/>
    </source>
</evidence>